<protein>
    <submittedName>
        <fullName evidence="2">Uncharacterized protein</fullName>
    </submittedName>
</protein>
<name>A0AA88GGR1_NAELO</name>
<comment type="caution">
    <text evidence="2">The sequence shown here is derived from an EMBL/GenBank/DDBJ whole genome shotgun (WGS) entry which is preliminary data.</text>
</comment>
<evidence type="ECO:0000256" key="1">
    <source>
        <dbReference type="SAM" id="MobiDB-lite"/>
    </source>
</evidence>
<reference evidence="2 3" key="1">
    <citation type="journal article" date="2018" name="BMC Genomics">
        <title>The genome of Naegleria lovaniensis, the basis for a comparative approach to unravel pathogenicity factors of the human pathogenic amoeba N. fowleri.</title>
        <authorList>
            <person name="Liechti N."/>
            <person name="Schurch N."/>
            <person name="Bruggmann R."/>
            <person name="Wittwer M."/>
        </authorList>
    </citation>
    <scope>NUCLEOTIDE SEQUENCE [LARGE SCALE GENOMIC DNA]</scope>
    <source>
        <strain evidence="2 3">ATCC 30569</strain>
    </source>
</reference>
<evidence type="ECO:0000313" key="2">
    <source>
        <dbReference type="EMBL" id="KAG2374578.1"/>
    </source>
</evidence>
<sequence length="171" mass="20357">MPKESTYKKCPVCMFSQRKCRHRKELENMFGPDYRFPKEQQRFKEKVLKIFRNNPRQQKIFVEQVIRPMSSGCISGFIKTAQEEYERADDFQFLIDEFNQKLVRDVYSCLEDACDDQDIDDLADTEEEDNTNEILNPDTTPSSNHGSSGLPTRFVFYDVDHQNEMYYFEEI</sequence>
<dbReference type="RefSeq" id="XP_044543752.1">
    <property type="nucleotide sequence ID" value="XM_044686158.1"/>
</dbReference>
<dbReference type="Proteomes" id="UP000816034">
    <property type="component" value="Unassembled WGS sequence"/>
</dbReference>
<dbReference type="GeneID" id="68103051"/>
<proteinExistence type="predicted"/>
<gene>
    <name evidence="2" type="ORF">C9374_010597</name>
</gene>
<keyword evidence="3" id="KW-1185">Reference proteome</keyword>
<feature type="compositionally biased region" description="Polar residues" evidence="1">
    <location>
        <begin position="132"/>
        <end position="147"/>
    </location>
</feature>
<dbReference type="EMBL" id="PYSW02000044">
    <property type="protein sequence ID" value="KAG2374578.1"/>
    <property type="molecule type" value="Genomic_DNA"/>
</dbReference>
<accession>A0AA88GGR1</accession>
<feature type="region of interest" description="Disordered" evidence="1">
    <location>
        <begin position="128"/>
        <end position="147"/>
    </location>
</feature>
<organism evidence="2 3">
    <name type="scientific">Naegleria lovaniensis</name>
    <name type="common">Amoeba</name>
    <dbReference type="NCBI Taxonomy" id="51637"/>
    <lineage>
        <taxon>Eukaryota</taxon>
        <taxon>Discoba</taxon>
        <taxon>Heterolobosea</taxon>
        <taxon>Tetramitia</taxon>
        <taxon>Eutetramitia</taxon>
        <taxon>Vahlkampfiidae</taxon>
        <taxon>Naegleria</taxon>
    </lineage>
</organism>
<dbReference type="AlphaFoldDB" id="A0AA88GGR1"/>
<evidence type="ECO:0000313" key="3">
    <source>
        <dbReference type="Proteomes" id="UP000816034"/>
    </source>
</evidence>